<dbReference type="Pfam" id="PF13553">
    <property type="entry name" value="FIIND"/>
    <property type="match status" value="1"/>
</dbReference>
<dbReference type="Gene3D" id="3.80.10.10">
    <property type="entry name" value="Ribonuclease Inhibitor"/>
    <property type="match status" value="1"/>
</dbReference>
<dbReference type="GO" id="GO:0045087">
    <property type="term" value="P:innate immune response"/>
    <property type="evidence" value="ECO:0007669"/>
    <property type="project" value="UniProtKB-KW"/>
</dbReference>
<evidence type="ECO:0000259" key="16">
    <source>
        <dbReference type="PROSITE" id="PS51830"/>
    </source>
</evidence>
<evidence type="ECO:0000256" key="1">
    <source>
        <dbReference type="ARBA" id="ARBA00004123"/>
    </source>
</evidence>
<dbReference type="SUPFAM" id="SSF47986">
    <property type="entry name" value="DEATH domain"/>
    <property type="match status" value="1"/>
</dbReference>
<keyword evidence="7" id="KW-0677">Repeat</keyword>
<dbReference type="FunFam" id="3.40.50.300:FF:000897">
    <property type="entry name" value="NLR family pyrin domain containing 1"/>
    <property type="match status" value="1"/>
</dbReference>
<dbReference type="InterPro" id="IPR041075">
    <property type="entry name" value="NOD1/2_WH"/>
</dbReference>
<keyword evidence="5" id="KW-0399">Innate immunity</keyword>
<dbReference type="InterPro" id="IPR011029">
    <property type="entry name" value="DEATH-like_dom_sf"/>
</dbReference>
<dbReference type="InterPro" id="IPR051249">
    <property type="entry name" value="NLRP_Inflammasome"/>
</dbReference>
<evidence type="ECO:0008006" key="19">
    <source>
        <dbReference type="Google" id="ProtNLM"/>
    </source>
</evidence>
<dbReference type="AlphaFoldDB" id="G1PZX1"/>
<evidence type="ECO:0000256" key="5">
    <source>
        <dbReference type="ARBA" id="ARBA00022588"/>
    </source>
</evidence>
<keyword evidence="18" id="KW-1185">Reference proteome</keyword>
<dbReference type="InterPro" id="IPR001315">
    <property type="entry name" value="CARD"/>
</dbReference>
<dbReference type="OMA" id="QRRESCC"/>
<dbReference type="EMBL" id="AAPE02055955">
    <property type="status" value="NOT_ANNOTATED_CDS"/>
    <property type="molecule type" value="Genomic_DNA"/>
</dbReference>
<dbReference type="FunCoup" id="G1PZX1">
    <property type="interactions" value="210"/>
</dbReference>
<dbReference type="Gene3D" id="1.10.533.10">
    <property type="entry name" value="Death Domain, Fas"/>
    <property type="match status" value="1"/>
</dbReference>
<reference evidence="17 18" key="1">
    <citation type="journal article" date="2011" name="Nature">
        <title>A high-resolution map of human evolutionary constraint using 29 mammals.</title>
        <authorList>
            <person name="Lindblad-Toh K."/>
            <person name="Garber M."/>
            <person name="Zuk O."/>
            <person name="Lin M.F."/>
            <person name="Parker B.J."/>
            <person name="Washietl S."/>
            <person name="Kheradpour P."/>
            <person name="Ernst J."/>
            <person name="Jordan G."/>
            <person name="Mauceli E."/>
            <person name="Ward L.D."/>
            <person name="Lowe C.B."/>
            <person name="Holloway A.K."/>
            <person name="Clamp M."/>
            <person name="Gnerre S."/>
            <person name="Alfoldi J."/>
            <person name="Beal K."/>
            <person name="Chang J."/>
            <person name="Clawson H."/>
            <person name="Cuff J."/>
            <person name="Di Palma F."/>
            <person name="Fitzgerald S."/>
            <person name="Flicek P."/>
            <person name="Guttman M."/>
            <person name="Hubisz M.J."/>
            <person name="Jaffe D.B."/>
            <person name="Jungreis I."/>
            <person name="Kent W.J."/>
            <person name="Kostka D."/>
            <person name="Lara M."/>
            <person name="Martins A.L."/>
            <person name="Massingham T."/>
            <person name="Moltke I."/>
            <person name="Raney B.J."/>
            <person name="Rasmussen M.D."/>
            <person name="Robinson J."/>
            <person name="Stark A."/>
            <person name="Vilella A.J."/>
            <person name="Wen J."/>
            <person name="Xie X."/>
            <person name="Zody M.C."/>
            <person name="Baldwin J."/>
            <person name="Bloom T."/>
            <person name="Chin C.W."/>
            <person name="Heiman D."/>
            <person name="Nicol R."/>
            <person name="Nusbaum C."/>
            <person name="Young S."/>
            <person name="Wilkinson J."/>
            <person name="Worley K.C."/>
            <person name="Kovar C.L."/>
            <person name="Muzny D.M."/>
            <person name="Gibbs R.A."/>
            <person name="Cree A."/>
            <person name="Dihn H.H."/>
            <person name="Fowler G."/>
            <person name="Jhangiani S."/>
            <person name="Joshi V."/>
            <person name="Lee S."/>
            <person name="Lewis L.R."/>
            <person name="Nazareth L.V."/>
            <person name="Okwuonu G."/>
            <person name="Santibanez J."/>
            <person name="Warren W.C."/>
            <person name="Mardis E.R."/>
            <person name="Weinstock G.M."/>
            <person name="Wilson R.K."/>
            <person name="Delehaunty K."/>
            <person name="Dooling D."/>
            <person name="Fronik C."/>
            <person name="Fulton L."/>
            <person name="Fulton B."/>
            <person name="Graves T."/>
            <person name="Minx P."/>
            <person name="Sodergren E."/>
            <person name="Birney E."/>
            <person name="Margulies E.H."/>
            <person name="Herrero J."/>
            <person name="Green E.D."/>
            <person name="Haussler D."/>
            <person name="Siepel A."/>
            <person name="Goldman N."/>
            <person name="Pollard K.S."/>
            <person name="Pedersen J.S."/>
            <person name="Lander E.S."/>
            <person name="Kellis M."/>
        </authorList>
    </citation>
    <scope>NUCLEOTIDE SEQUENCE [LARGE SCALE GENOMIC DNA]</scope>
</reference>
<keyword evidence="6" id="KW-0433">Leucine-rich repeat</keyword>
<evidence type="ECO:0000256" key="12">
    <source>
        <dbReference type="ARBA" id="ARBA00023198"/>
    </source>
</evidence>
<dbReference type="PRINTS" id="PR00364">
    <property type="entry name" value="DISEASERSIST"/>
</dbReference>
<dbReference type="EMBL" id="AAPE02055950">
    <property type="status" value="NOT_ANNOTATED_CDS"/>
    <property type="molecule type" value="Genomic_DNA"/>
</dbReference>
<dbReference type="GO" id="GO:0016787">
    <property type="term" value="F:hydrolase activity"/>
    <property type="evidence" value="ECO:0007669"/>
    <property type="project" value="UniProtKB-KW"/>
</dbReference>
<keyword evidence="9" id="KW-0378">Hydrolase</keyword>
<dbReference type="PANTHER" id="PTHR46985:SF3">
    <property type="entry name" value="NACHT, LRR AND PYD DOMAINS-CONTAINING PROTEIN 1"/>
    <property type="match status" value="1"/>
</dbReference>
<evidence type="ECO:0000313" key="17">
    <source>
        <dbReference type="Ensembl" id="ENSMLUP00000017003.1"/>
    </source>
</evidence>
<keyword evidence="8" id="KW-0547">Nucleotide-binding</keyword>
<keyword evidence="10" id="KW-0067">ATP-binding</keyword>
<feature type="domain" description="NACHT" evidence="15">
    <location>
        <begin position="79"/>
        <end position="387"/>
    </location>
</feature>
<dbReference type="PROSITE" id="PS51830">
    <property type="entry name" value="FIIND"/>
    <property type="match status" value="1"/>
</dbReference>
<evidence type="ECO:0000256" key="7">
    <source>
        <dbReference type="ARBA" id="ARBA00022737"/>
    </source>
</evidence>
<feature type="domain" description="FIIND" evidence="16">
    <location>
        <begin position="725"/>
        <end position="1007"/>
    </location>
</feature>
<dbReference type="Ensembl" id="ENSMLUT00000027167.1">
    <property type="protein sequence ID" value="ENSMLUP00000017003.1"/>
    <property type="gene ID" value="ENSMLUG00000027051.1"/>
</dbReference>
<dbReference type="FunFam" id="1.10.533.10:FF:000013">
    <property type="entry name" value="Apoptosis-associated speck-like protein containing a CARD"/>
    <property type="match status" value="1"/>
</dbReference>
<evidence type="ECO:0000256" key="8">
    <source>
        <dbReference type="ARBA" id="ARBA00022741"/>
    </source>
</evidence>
<proteinExistence type="inferred from homology"/>
<evidence type="ECO:0000313" key="18">
    <source>
        <dbReference type="Proteomes" id="UP000001074"/>
    </source>
</evidence>
<dbReference type="CDD" id="cd08330">
    <property type="entry name" value="CARD_ASC_NALP1"/>
    <property type="match status" value="1"/>
</dbReference>
<dbReference type="PROSITE" id="PS50837">
    <property type="entry name" value="NACHT"/>
    <property type="match status" value="1"/>
</dbReference>
<dbReference type="Pfam" id="PF23679">
    <property type="entry name" value="UPA-FIIND"/>
    <property type="match status" value="1"/>
</dbReference>
<evidence type="ECO:0000256" key="4">
    <source>
        <dbReference type="ARBA" id="ARBA00022490"/>
    </source>
</evidence>
<dbReference type="Pfam" id="PF17779">
    <property type="entry name" value="WHD_NOD2"/>
    <property type="match status" value="1"/>
</dbReference>
<dbReference type="STRING" id="59463.ENSMLUP00000017003"/>
<keyword evidence="12" id="KW-0395">Inflammatory response</keyword>
<keyword evidence="13" id="KW-0539">Nucleus</keyword>
<dbReference type="GO" id="GO:0061702">
    <property type="term" value="C:canonical inflammasome complex"/>
    <property type="evidence" value="ECO:0007669"/>
    <property type="project" value="TreeGrafter"/>
</dbReference>
<dbReference type="Gene3D" id="3.40.50.300">
    <property type="entry name" value="P-loop containing nucleotide triphosphate hydrolases"/>
    <property type="match status" value="1"/>
</dbReference>
<evidence type="ECO:0000259" key="14">
    <source>
        <dbReference type="PROSITE" id="PS50209"/>
    </source>
</evidence>
<dbReference type="eggNOG" id="ENOG502S4A4">
    <property type="taxonomic scope" value="Eukaryota"/>
</dbReference>
<dbReference type="GO" id="GO:0006954">
    <property type="term" value="P:inflammatory response"/>
    <property type="evidence" value="ECO:0007669"/>
    <property type="project" value="UniProtKB-KW"/>
</dbReference>
<dbReference type="InterPro" id="IPR025307">
    <property type="entry name" value="FIIND_dom"/>
</dbReference>
<dbReference type="EMBL" id="AAPE02055952">
    <property type="status" value="NOT_ANNOTATED_CDS"/>
    <property type="molecule type" value="Genomic_DNA"/>
</dbReference>
<organism evidence="17 18">
    <name type="scientific">Myotis lucifugus</name>
    <name type="common">Little brown bat</name>
    <dbReference type="NCBI Taxonomy" id="59463"/>
    <lineage>
        <taxon>Eukaryota</taxon>
        <taxon>Metazoa</taxon>
        <taxon>Chordata</taxon>
        <taxon>Craniata</taxon>
        <taxon>Vertebrata</taxon>
        <taxon>Euteleostomi</taxon>
        <taxon>Mammalia</taxon>
        <taxon>Eutheria</taxon>
        <taxon>Laurasiatheria</taxon>
        <taxon>Chiroptera</taxon>
        <taxon>Yangochiroptera</taxon>
        <taxon>Vespertilionidae</taxon>
        <taxon>Myotis</taxon>
    </lineage>
</organism>
<dbReference type="EMBL" id="AAPE02055954">
    <property type="status" value="NOT_ANNOTATED_CDS"/>
    <property type="molecule type" value="Genomic_DNA"/>
</dbReference>
<evidence type="ECO:0000256" key="9">
    <source>
        <dbReference type="ARBA" id="ARBA00022801"/>
    </source>
</evidence>
<keyword evidence="4" id="KW-0963">Cytoplasm</keyword>
<dbReference type="Pfam" id="PF17776">
    <property type="entry name" value="NLRC4_HD2"/>
    <property type="match status" value="1"/>
</dbReference>
<dbReference type="Pfam" id="PF00619">
    <property type="entry name" value="CARD"/>
    <property type="match status" value="1"/>
</dbReference>
<accession>G1PZX1</accession>
<evidence type="ECO:0000256" key="13">
    <source>
        <dbReference type="ARBA" id="ARBA00023242"/>
    </source>
</evidence>
<keyword evidence="11" id="KW-0391">Immunity</keyword>
<evidence type="ECO:0000256" key="2">
    <source>
        <dbReference type="ARBA" id="ARBA00004514"/>
    </source>
</evidence>
<comment type="subcellular location">
    <subcellularLocation>
        <location evidence="2">Cytoplasm</location>
        <location evidence="2">Cytosol</location>
    </subcellularLocation>
    <subcellularLocation>
        <location evidence="1">Nucleus</location>
    </subcellularLocation>
</comment>
<dbReference type="GO" id="GO:0042981">
    <property type="term" value="P:regulation of apoptotic process"/>
    <property type="evidence" value="ECO:0007669"/>
    <property type="project" value="InterPro"/>
</dbReference>
<evidence type="ECO:0000256" key="6">
    <source>
        <dbReference type="ARBA" id="ARBA00022614"/>
    </source>
</evidence>
<reference evidence="17" key="2">
    <citation type="submission" date="2025-08" db="UniProtKB">
        <authorList>
            <consortium name="Ensembl"/>
        </authorList>
    </citation>
    <scope>IDENTIFICATION</scope>
</reference>
<dbReference type="GO" id="GO:0005634">
    <property type="term" value="C:nucleus"/>
    <property type="evidence" value="ECO:0007669"/>
    <property type="project" value="UniProtKB-SubCell"/>
</dbReference>
<dbReference type="InterPro" id="IPR007111">
    <property type="entry name" value="NACHT_NTPase"/>
</dbReference>
<evidence type="ECO:0000256" key="3">
    <source>
        <dbReference type="ARBA" id="ARBA00008665"/>
    </source>
</evidence>
<evidence type="ECO:0000259" key="15">
    <source>
        <dbReference type="PROSITE" id="PS50837"/>
    </source>
</evidence>
<name>G1PZX1_MYOLU</name>
<dbReference type="InterPro" id="IPR033516">
    <property type="entry name" value="CARD8/ASC/NALP1_CARD"/>
</dbReference>
<dbReference type="InterPro" id="IPR032675">
    <property type="entry name" value="LRR_dom_sf"/>
</dbReference>
<dbReference type="Pfam" id="PF05729">
    <property type="entry name" value="NACHT"/>
    <property type="match status" value="1"/>
</dbReference>
<dbReference type="EMBL" id="AAPE02055957">
    <property type="status" value="NOT_ANNOTATED_CDS"/>
    <property type="molecule type" value="Genomic_DNA"/>
</dbReference>
<dbReference type="PANTHER" id="PTHR46985">
    <property type="entry name" value="NACHT, LRR AND PYD DOMAINS-CONTAINING PROTEIN 1"/>
    <property type="match status" value="1"/>
</dbReference>
<feature type="domain" description="CARD" evidence="14">
    <location>
        <begin position="1021"/>
        <end position="1104"/>
    </location>
</feature>
<dbReference type="SUPFAM" id="SSF52540">
    <property type="entry name" value="P-loop containing nucleoside triphosphate hydrolases"/>
    <property type="match status" value="1"/>
</dbReference>
<protein>
    <recommendedName>
        <fullName evidence="19">NLR family pyrin domain containing 1</fullName>
    </recommendedName>
</protein>
<dbReference type="PROSITE" id="PS50209">
    <property type="entry name" value="CARD"/>
    <property type="match status" value="1"/>
</dbReference>
<comment type="similarity">
    <text evidence="3">Belongs to the NLRP family.</text>
</comment>
<dbReference type="EMBL" id="AAPE02055948">
    <property type="status" value="NOT_ANNOTATED_CDS"/>
    <property type="molecule type" value="Genomic_DNA"/>
</dbReference>
<reference evidence="17" key="3">
    <citation type="submission" date="2025-09" db="UniProtKB">
        <authorList>
            <consortium name="Ensembl"/>
        </authorList>
    </citation>
    <scope>IDENTIFICATION</scope>
</reference>
<dbReference type="GeneTree" id="ENSGT00940000162176"/>
<dbReference type="EMBL" id="AAPE02055956">
    <property type="status" value="NOT_ANNOTATED_CDS"/>
    <property type="molecule type" value="Genomic_DNA"/>
</dbReference>
<dbReference type="InterPro" id="IPR027417">
    <property type="entry name" value="P-loop_NTPase"/>
</dbReference>
<dbReference type="InParanoid" id="G1PZX1"/>
<dbReference type="EMBL" id="AAPE02055953">
    <property type="status" value="NOT_ANNOTATED_CDS"/>
    <property type="molecule type" value="Genomic_DNA"/>
</dbReference>
<dbReference type="SMART" id="SM00368">
    <property type="entry name" value="LRR_RI"/>
    <property type="match status" value="4"/>
</dbReference>
<evidence type="ECO:0000256" key="10">
    <source>
        <dbReference type="ARBA" id="ARBA00022840"/>
    </source>
</evidence>
<dbReference type="HOGENOM" id="CLU_002274_2_4_1"/>
<dbReference type="EMBL" id="AAPE02055949">
    <property type="status" value="NOT_ANNOTATED_CDS"/>
    <property type="molecule type" value="Genomic_DNA"/>
</dbReference>
<dbReference type="InterPro" id="IPR041267">
    <property type="entry name" value="NLRP_HD2"/>
</dbReference>
<dbReference type="EMBL" id="AAPE02055951">
    <property type="status" value="NOT_ANNOTATED_CDS"/>
    <property type="molecule type" value="Genomic_DNA"/>
</dbReference>
<dbReference type="Proteomes" id="UP000001074">
    <property type="component" value="Unassembled WGS sequence"/>
</dbReference>
<sequence length="1111" mass="127571">IKEKYQNQRRESCCPTQSWRNEYLHQKFTQLLLLHRSQHRGYDFLLRRRRNHEVVDEQGQLMEIGDLFGPGLRTQEEPPTVVVHGVAGIGKSTLARQVRRAWEEGWLFRNRFKHVFYFNCRELAQSETMSLAELITKDWAAPDAPIGQILSQPEQLLFILDNIDEPKWDLKEQSSELCPHWSQQQQVHTLLGSLLKKTLLPTTSLLITARITALRKLIPSLKHPRWVEVLGFSESARKDYFFQYFTDESQAIRAFTSVESNPALFTMCLMPLSYSLVCTLPEAADVPGATSLTSQTTTALLSALLFPRSPASVPRTKLRDFCSLAAEGTCQGKTLFSPEDFRKHGLDETNISTLLNMGVLQEHPTTQSYSFIHLCFQEFFAAMSYALGNGVLKGDCFNNIKIITDLTDVYDRHDLFEEPTTCFLFGLLSDQGMREMESIFKCSLSRERHCSLLHLAKSEVLAKYLNLDTYSWHLLHCFYEIQDENFMKNIFIPFTLRICVQTDMELLLFTFFFTFCHRIERLQLNEDEQHRQAGRTSGAFLYNWGLFTDSWWQMFFSILKVPGSLRELDLSGNSLSCSAVQSLCDALKSPHCHLVTLRLVSCGLTYNCCKDLVSMLQDNFMLSDLDLWQNDLGDLGVKLLCEGLRQSNCQLKHLWLDQTQLSEEVKKMLSLLQQEKPQLVISSRQKSLYYIPTGNLGKVSVISLLRRSHSSGNKHSPQTQMDDDFWGPTGPVATEMVDKHRSLYRVHFPVAGSYHCPNVGLYFVVREPVTIEFEFCVWDQFLDQIVPQHSWMVAGPLFDIKAEPGAVEAVYLPHFIALQGQHMDISWFQVAHIKEDGILMEKPASVEPHYIVLENPSFSPMGVLLRMIHTALCIPVISNVLLYYRLQSEEVNFHLYLIPSDCTIQKAIDDEEKKFQFFQIRKPPPLTPLYMGSRYTVSGSDKLKIIPEELELCYRSPGKPQLFSEFYVGHLGSGIWLQIKSKDDETVVWEALVKSVNLPPEVPQQAFQASLSSPDAPTLLHFVDQHREDLVTRVTSVDAVLDKLHGQVLSEEQYERVRAEPTNTEKMRTLFSFSKSWDWACKDQLYRALKKTHPHLIVDLWENMSSVSINI</sequence>
<dbReference type="GO" id="GO:0005524">
    <property type="term" value="F:ATP binding"/>
    <property type="evidence" value="ECO:0007669"/>
    <property type="project" value="UniProtKB-KW"/>
</dbReference>
<dbReference type="SUPFAM" id="SSF52047">
    <property type="entry name" value="RNI-like"/>
    <property type="match status" value="1"/>
</dbReference>
<evidence type="ECO:0000256" key="11">
    <source>
        <dbReference type="ARBA" id="ARBA00022859"/>
    </source>
</evidence>